<dbReference type="PANTHER" id="PTHR43806">
    <property type="entry name" value="PEPTIDASE S8"/>
    <property type="match status" value="1"/>
</dbReference>
<evidence type="ECO:0000256" key="2">
    <source>
        <dbReference type="ARBA" id="ARBA00022670"/>
    </source>
</evidence>
<dbReference type="EMBL" id="CAJMWV010006148">
    <property type="protein sequence ID" value="CAE6519150.1"/>
    <property type="molecule type" value="Genomic_DNA"/>
</dbReference>
<dbReference type="PROSITE" id="PS00138">
    <property type="entry name" value="SUBTILASE_SER"/>
    <property type="match status" value="1"/>
</dbReference>
<evidence type="ECO:0000256" key="3">
    <source>
        <dbReference type="ARBA" id="ARBA00022801"/>
    </source>
</evidence>
<organism evidence="7 8">
    <name type="scientific">Rhizoctonia solani</name>
    <dbReference type="NCBI Taxonomy" id="456999"/>
    <lineage>
        <taxon>Eukaryota</taxon>
        <taxon>Fungi</taxon>
        <taxon>Dikarya</taxon>
        <taxon>Basidiomycota</taxon>
        <taxon>Agaricomycotina</taxon>
        <taxon>Agaricomycetes</taxon>
        <taxon>Cantharellales</taxon>
        <taxon>Ceratobasidiaceae</taxon>
        <taxon>Rhizoctonia</taxon>
    </lineage>
</organism>
<sequence length="168" mass="17356">MDWVIQQAEASGRPSVINMSLGGPPNLAQDRMANRVVRSGVHCAVAAGNDSEDASNHSPARAKDVITVGATTIEDKLAEFSNFGPPVKILAPGLDIISAGIASTTATRPMSGTSMATPHVAGLIAYLLCLQGKRTPAEILTELQSKGVKDAVSGVPDDTVNLLLNNGL</sequence>
<comment type="caution">
    <text evidence="7">The sequence shown here is derived from an EMBL/GenBank/DDBJ whole genome shotgun (WGS) entry which is preliminary data.</text>
</comment>
<dbReference type="InterPro" id="IPR023828">
    <property type="entry name" value="Peptidase_S8_Ser-AS"/>
</dbReference>
<keyword evidence="2" id="KW-0645">Protease</keyword>
<feature type="domain" description="Peptidase S8/S53" evidence="6">
    <location>
        <begin position="6"/>
        <end position="139"/>
    </location>
</feature>
<gene>
    <name evidence="7" type="ORF">RDB_LOCUS141611</name>
</gene>
<dbReference type="GO" id="GO:0005615">
    <property type="term" value="C:extracellular space"/>
    <property type="evidence" value="ECO:0007669"/>
    <property type="project" value="TreeGrafter"/>
</dbReference>
<dbReference type="PANTHER" id="PTHR43806:SF11">
    <property type="entry name" value="CEREVISIN-RELATED"/>
    <property type="match status" value="1"/>
</dbReference>
<evidence type="ECO:0000313" key="8">
    <source>
        <dbReference type="Proteomes" id="UP000663831"/>
    </source>
</evidence>
<dbReference type="GO" id="GO:0006508">
    <property type="term" value="P:proteolysis"/>
    <property type="evidence" value="ECO:0007669"/>
    <property type="project" value="UniProtKB-KW"/>
</dbReference>
<evidence type="ECO:0000259" key="6">
    <source>
        <dbReference type="Pfam" id="PF00082"/>
    </source>
</evidence>
<keyword evidence="3" id="KW-0378">Hydrolase</keyword>
<dbReference type="InterPro" id="IPR036852">
    <property type="entry name" value="Peptidase_S8/S53_dom_sf"/>
</dbReference>
<accession>A0A8H3DDK4</accession>
<proteinExistence type="inferred from homology"/>
<dbReference type="GO" id="GO:0004252">
    <property type="term" value="F:serine-type endopeptidase activity"/>
    <property type="evidence" value="ECO:0007669"/>
    <property type="project" value="InterPro"/>
</dbReference>
<dbReference type="Proteomes" id="UP000663831">
    <property type="component" value="Unassembled WGS sequence"/>
</dbReference>
<keyword evidence="4" id="KW-0720">Serine protease</keyword>
<dbReference type="Pfam" id="PF00082">
    <property type="entry name" value="Peptidase_S8"/>
    <property type="match status" value="1"/>
</dbReference>
<dbReference type="InterPro" id="IPR000209">
    <property type="entry name" value="Peptidase_S8/S53_dom"/>
</dbReference>
<evidence type="ECO:0000256" key="5">
    <source>
        <dbReference type="PROSITE-ProRule" id="PRU01240"/>
    </source>
</evidence>
<dbReference type="AlphaFoldDB" id="A0A8H3DDK4"/>
<protein>
    <recommendedName>
        <fullName evidence="6">Peptidase S8/S53 domain-containing protein</fullName>
    </recommendedName>
</protein>
<evidence type="ECO:0000313" key="7">
    <source>
        <dbReference type="EMBL" id="CAE6519150.1"/>
    </source>
</evidence>
<dbReference type="SUPFAM" id="SSF52743">
    <property type="entry name" value="Subtilisin-like"/>
    <property type="match status" value="1"/>
</dbReference>
<name>A0A8H3DDK4_9AGAM</name>
<evidence type="ECO:0000256" key="1">
    <source>
        <dbReference type="ARBA" id="ARBA00011073"/>
    </source>
</evidence>
<comment type="caution">
    <text evidence="5">Lacks conserved residue(s) required for the propagation of feature annotation.</text>
</comment>
<dbReference type="InterPro" id="IPR050131">
    <property type="entry name" value="Peptidase_S8_subtilisin-like"/>
</dbReference>
<evidence type="ECO:0000256" key="4">
    <source>
        <dbReference type="ARBA" id="ARBA00022825"/>
    </source>
</evidence>
<dbReference type="PROSITE" id="PS51892">
    <property type="entry name" value="SUBTILASE"/>
    <property type="match status" value="1"/>
</dbReference>
<comment type="similarity">
    <text evidence="1 5">Belongs to the peptidase S8 family.</text>
</comment>
<dbReference type="Gene3D" id="3.40.50.200">
    <property type="entry name" value="Peptidase S8/S53 domain"/>
    <property type="match status" value="1"/>
</dbReference>
<reference evidence="7" key="1">
    <citation type="submission" date="2021-01" db="EMBL/GenBank/DDBJ databases">
        <authorList>
            <person name="Kaushik A."/>
        </authorList>
    </citation>
    <scope>NUCLEOTIDE SEQUENCE</scope>
    <source>
        <strain evidence="7">AG3-1AP</strain>
    </source>
</reference>